<proteinExistence type="predicted"/>
<dbReference type="EMBL" id="JAPFFF010000010">
    <property type="protein sequence ID" value="KAK8881254.1"/>
    <property type="molecule type" value="Genomic_DNA"/>
</dbReference>
<name>A0ABR2JQR9_9EUKA</name>
<dbReference type="PANTHER" id="PTHR24159">
    <property type="match status" value="1"/>
</dbReference>
<dbReference type="SUPFAM" id="SSF48403">
    <property type="entry name" value="Ankyrin repeat"/>
    <property type="match status" value="1"/>
</dbReference>
<accession>A0ABR2JQR9</accession>
<dbReference type="InterPro" id="IPR036770">
    <property type="entry name" value="Ankyrin_rpt-contain_sf"/>
</dbReference>
<evidence type="ECO:0008006" key="3">
    <source>
        <dbReference type="Google" id="ProtNLM"/>
    </source>
</evidence>
<keyword evidence="2" id="KW-1185">Reference proteome</keyword>
<gene>
    <name evidence="1" type="ORF">M9Y10_003988</name>
</gene>
<dbReference type="Proteomes" id="UP001470230">
    <property type="component" value="Unassembled WGS sequence"/>
</dbReference>
<organism evidence="1 2">
    <name type="scientific">Tritrichomonas musculus</name>
    <dbReference type="NCBI Taxonomy" id="1915356"/>
    <lineage>
        <taxon>Eukaryota</taxon>
        <taxon>Metamonada</taxon>
        <taxon>Parabasalia</taxon>
        <taxon>Tritrichomonadida</taxon>
        <taxon>Tritrichomonadidae</taxon>
        <taxon>Tritrichomonas</taxon>
    </lineage>
</organism>
<dbReference type="PANTHER" id="PTHR24159:SF5">
    <property type="entry name" value="ANK_REP_REGION DOMAIN-CONTAINING PROTEIN"/>
    <property type="match status" value="1"/>
</dbReference>
<comment type="caution">
    <text evidence="1">The sequence shown here is derived from an EMBL/GenBank/DDBJ whole genome shotgun (WGS) entry which is preliminary data.</text>
</comment>
<evidence type="ECO:0000313" key="1">
    <source>
        <dbReference type="EMBL" id="KAK8881254.1"/>
    </source>
</evidence>
<protein>
    <recommendedName>
        <fullName evidence="3">DUF3447 domain-containing protein</fullName>
    </recommendedName>
</protein>
<sequence length="351" mass="41949">MDLQSYFNHKNKLYHLLLEFIDDDSNDDEAFELLANQIDLQQFGQNRDEMTEFIRLLNKISKNHFRKKSLFPKIEKIISYLQEYIKQTCSNYEIFEKFVNNWPIILFLFQNKIVDVDEEIEKFISANYLYKQFFMPETETENFERNRQIGENDSDLCSLIREDSIKEFIVYVNQRNMSLLDDIPTSIFETNPFLIGREKTTLIEYAAFFGSIQIFQYLCINNVPLTSSLWLFAIHGRSAEIINFLVENHVNPPNDSYEKCLEESIKCHHNEIANYIRDNFIKDEAEDVFNGNIIAYGYHYSNYEYIPTNLDSKFTLFYLCAYGYTNLVKHFMKTKKFDINEKVVFNNQYFF</sequence>
<reference evidence="1 2" key="1">
    <citation type="submission" date="2024-04" db="EMBL/GenBank/DDBJ databases">
        <title>Tritrichomonas musculus Genome.</title>
        <authorList>
            <person name="Alves-Ferreira E."/>
            <person name="Grigg M."/>
            <person name="Lorenzi H."/>
            <person name="Galac M."/>
        </authorList>
    </citation>
    <scope>NUCLEOTIDE SEQUENCE [LARGE SCALE GENOMIC DNA]</scope>
    <source>
        <strain evidence="1 2">EAF2021</strain>
    </source>
</reference>
<evidence type="ECO:0000313" key="2">
    <source>
        <dbReference type="Proteomes" id="UP001470230"/>
    </source>
</evidence>